<organism evidence="1 2">
    <name type="scientific">Diaporthe vaccinii</name>
    <dbReference type="NCBI Taxonomy" id="105482"/>
    <lineage>
        <taxon>Eukaryota</taxon>
        <taxon>Fungi</taxon>
        <taxon>Dikarya</taxon>
        <taxon>Ascomycota</taxon>
        <taxon>Pezizomycotina</taxon>
        <taxon>Sordariomycetes</taxon>
        <taxon>Sordariomycetidae</taxon>
        <taxon>Diaporthales</taxon>
        <taxon>Diaporthaceae</taxon>
        <taxon>Diaporthe</taxon>
        <taxon>Diaporthe eres species complex</taxon>
    </lineage>
</organism>
<keyword evidence="2" id="KW-1185">Reference proteome</keyword>
<gene>
    <name evidence="1" type="ORF">FJTKL_02994</name>
</gene>
<name>A0ABR4DX04_9PEZI</name>
<protein>
    <submittedName>
        <fullName evidence="1">Uncharacterized protein</fullName>
    </submittedName>
</protein>
<dbReference type="EMBL" id="JBAWTH010000150">
    <property type="protein sequence ID" value="KAL2274710.1"/>
    <property type="molecule type" value="Genomic_DNA"/>
</dbReference>
<evidence type="ECO:0000313" key="1">
    <source>
        <dbReference type="EMBL" id="KAL2274710.1"/>
    </source>
</evidence>
<accession>A0ABR4DX04</accession>
<dbReference type="Proteomes" id="UP001600888">
    <property type="component" value="Unassembled WGS sequence"/>
</dbReference>
<evidence type="ECO:0000313" key="2">
    <source>
        <dbReference type="Proteomes" id="UP001600888"/>
    </source>
</evidence>
<comment type="caution">
    <text evidence="1">The sequence shown here is derived from an EMBL/GenBank/DDBJ whole genome shotgun (WGS) entry which is preliminary data.</text>
</comment>
<reference evidence="1 2" key="1">
    <citation type="submission" date="2024-03" db="EMBL/GenBank/DDBJ databases">
        <title>A high-quality draft genome sequence of Diaporthe vaccinii, a causative agent of upright dieback and viscid rot disease in cranberry plants.</title>
        <authorList>
            <person name="Sarrasin M."/>
            <person name="Lang B.F."/>
            <person name="Burger G."/>
        </authorList>
    </citation>
    <scope>NUCLEOTIDE SEQUENCE [LARGE SCALE GENOMIC DNA]</scope>
    <source>
        <strain evidence="1 2">IS7</strain>
    </source>
</reference>
<sequence>MDVHCKITVSYSTNASPDYLTICCNTRDGPKKSPMIWGIVMHLNARHNAQIKPTAPPCGTMRCHPRPRVLIQ</sequence>
<proteinExistence type="predicted"/>